<dbReference type="Proteomes" id="UP000838686">
    <property type="component" value="Unassembled WGS sequence"/>
</dbReference>
<protein>
    <recommendedName>
        <fullName evidence="6">Ankyrin repeat domain-containing protein</fullName>
    </recommendedName>
</protein>
<feature type="repeat" description="ANK" evidence="3">
    <location>
        <begin position="112"/>
        <end position="145"/>
    </location>
</feature>
<feature type="repeat" description="ANK" evidence="3">
    <location>
        <begin position="39"/>
        <end position="71"/>
    </location>
</feature>
<evidence type="ECO:0000313" key="4">
    <source>
        <dbReference type="EMBL" id="CAH1200616.1"/>
    </source>
</evidence>
<dbReference type="Gene3D" id="1.25.40.20">
    <property type="entry name" value="Ankyrin repeat-containing domain"/>
    <property type="match status" value="2"/>
</dbReference>
<dbReference type="PROSITE" id="PS50088">
    <property type="entry name" value="ANK_REPEAT"/>
    <property type="match status" value="3"/>
</dbReference>
<evidence type="ECO:0000313" key="5">
    <source>
        <dbReference type="Proteomes" id="UP000838686"/>
    </source>
</evidence>
<gene>
    <name evidence="4" type="ORF">PAECIP111893_01504</name>
</gene>
<sequence>MGFTQVIVEVFEAIQEGDASRLNNLLESDSNLANTENSDGLTPLGFAAHFGKKEVVQVLLDHGARIDAVSHSTISYIPSNTPLHAAIAGERSMDVIKLLLSQKAQTNILDSNGHTCLHTAAFHDDNIAIIRLLIEHGADANAISEEGDTALALAVKQGNHNVAEFLREHQLGK</sequence>
<dbReference type="SMART" id="SM00248">
    <property type="entry name" value="ANK"/>
    <property type="match status" value="4"/>
</dbReference>
<reference evidence="4" key="1">
    <citation type="submission" date="2022-01" db="EMBL/GenBank/DDBJ databases">
        <authorList>
            <person name="Criscuolo A."/>
        </authorList>
    </citation>
    <scope>NUCLEOTIDE SEQUENCE</scope>
    <source>
        <strain evidence="4">CIP111893</strain>
    </source>
</reference>
<proteinExistence type="predicted"/>
<organism evidence="4 5">
    <name type="scientific">Paenibacillus plantiphilus</name>
    <dbReference type="NCBI Taxonomy" id="2905650"/>
    <lineage>
        <taxon>Bacteria</taxon>
        <taxon>Bacillati</taxon>
        <taxon>Bacillota</taxon>
        <taxon>Bacilli</taxon>
        <taxon>Bacillales</taxon>
        <taxon>Paenibacillaceae</taxon>
        <taxon>Paenibacillus</taxon>
    </lineage>
</organism>
<evidence type="ECO:0000256" key="1">
    <source>
        <dbReference type="ARBA" id="ARBA00022737"/>
    </source>
</evidence>
<dbReference type="PRINTS" id="PR01415">
    <property type="entry name" value="ANKYRIN"/>
</dbReference>
<dbReference type="PANTHER" id="PTHR24171">
    <property type="entry name" value="ANKYRIN REPEAT DOMAIN-CONTAINING PROTEIN 39-RELATED"/>
    <property type="match status" value="1"/>
</dbReference>
<evidence type="ECO:0008006" key="6">
    <source>
        <dbReference type="Google" id="ProtNLM"/>
    </source>
</evidence>
<evidence type="ECO:0000256" key="3">
    <source>
        <dbReference type="PROSITE-ProRule" id="PRU00023"/>
    </source>
</evidence>
<evidence type="ECO:0000256" key="2">
    <source>
        <dbReference type="ARBA" id="ARBA00023043"/>
    </source>
</evidence>
<keyword evidence="1" id="KW-0677">Repeat</keyword>
<dbReference type="Pfam" id="PF12796">
    <property type="entry name" value="Ank_2"/>
    <property type="match status" value="1"/>
</dbReference>
<name>A0ABM9C373_9BACL</name>
<comment type="caution">
    <text evidence="4">The sequence shown here is derived from an EMBL/GenBank/DDBJ whole genome shotgun (WGS) entry which is preliminary data.</text>
</comment>
<dbReference type="Pfam" id="PF00023">
    <property type="entry name" value="Ank"/>
    <property type="match status" value="1"/>
</dbReference>
<dbReference type="InterPro" id="IPR002110">
    <property type="entry name" value="Ankyrin_rpt"/>
</dbReference>
<keyword evidence="2 3" id="KW-0040">ANK repeat</keyword>
<feature type="repeat" description="ANK" evidence="3">
    <location>
        <begin position="78"/>
        <end position="111"/>
    </location>
</feature>
<keyword evidence="5" id="KW-1185">Reference proteome</keyword>
<accession>A0ABM9C373</accession>
<dbReference type="SUPFAM" id="SSF48403">
    <property type="entry name" value="Ankyrin repeat"/>
    <property type="match status" value="1"/>
</dbReference>
<dbReference type="EMBL" id="CAKMMF010000006">
    <property type="protein sequence ID" value="CAH1200616.1"/>
    <property type="molecule type" value="Genomic_DNA"/>
</dbReference>
<dbReference type="InterPro" id="IPR036770">
    <property type="entry name" value="Ankyrin_rpt-contain_sf"/>
</dbReference>
<dbReference type="PROSITE" id="PS50297">
    <property type="entry name" value="ANK_REP_REGION"/>
    <property type="match status" value="2"/>
</dbReference>
<dbReference type="PANTHER" id="PTHR24171:SF9">
    <property type="entry name" value="ANKYRIN REPEAT DOMAIN-CONTAINING PROTEIN 39"/>
    <property type="match status" value="1"/>
</dbReference>
<dbReference type="RefSeq" id="WP_236339847.1">
    <property type="nucleotide sequence ID" value="NZ_CAKMMF010000006.1"/>
</dbReference>